<accession>A0ACC5RBW8</accession>
<keyword evidence="2" id="KW-1185">Reference proteome</keyword>
<name>A0ACC5RBW8_9HYPH</name>
<reference evidence="1" key="1">
    <citation type="submission" date="2021-01" db="EMBL/GenBank/DDBJ databases">
        <authorList>
            <person name="Sun Q."/>
        </authorList>
    </citation>
    <scope>NUCLEOTIDE SEQUENCE</scope>
    <source>
        <strain evidence="1">YIM B02566</strain>
    </source>
</reference>
<comment type="caution">
    <text evidence="1">The sequence shown here is derived from an EMBL/GenBank/DDBJ whole genome shotgun (WGS) entry which is preliminary data.</text>
</comment>
<protein>
    <submittedName>
        <fullName evidence="1">D-aminoacylase</fullName>
    </submittedName>
</protein>
<proteinExistence type="predicted"/>
<dbReference type="EMBL" id="JAENHL010000008">
    <property type="protein sequence ID" value="MBK1870196.1"/>
    <property type="molecule type" value="Genomic_DNA"/>
</dbReference>
<sequence length="533" mass="58037">MTNGSILFTGGIVVDGLGNARFRADVLVEGGRIVSVGPAGSDADRVIAIDGLVIAPGFIDMHTHSDLQMLCNPDHTSKLSQGVTTEVLGQDGLSYAPVDDTTLRELRSQLKGWNDDPPGFDWNWRSVAEYLARLDGNTAVNTAYLVPHGNLRLLVMGNEPRLATADELARMKVLLRRAMEEGGVGLSTGLTYVPAMYSDTDELVALCEVVAEFGGFYCPHHRNYGADALGGYRECFEIARRSGVALHLAHTHLSFEANRGKLPELLRMFDEALADGVDLSFDSYPYLAAMTTLHSQLPGWAQAGSGAEQMARLRNPEDRERIIAALDVDGSDGHQGLTVDWSGVYIAGLPGAPELDWIMQVNLAEAAAKLGKRPAELCLDILLATDRAAPCVFFIGIEEHVRTLMQREEHTVGSDGILVGERPHPRSWGTFPRMLETYVREEKVLSLEECVRHMTSAAADRLRLADRGRITEGAIADLVVFDKDKVKANATYEKPRQAATGIRHVLVNGQFAVEDGTITGQRAGRVLRLGGRS</sequence>
<dbReference type="Proteomes" id="UP000616151">
    <property type="component" value="Unassembled WGS sequence"/>
</dbReference>
<evidence type="ECO:0000313" key="1">
    <source>
        <dbReference type="EMBL" id="MBK1870196.1"/>
    </source>
</evidence>
<gene>
    <name evidence="1" type="ORF">JHL16_27790</name>
</gene>
<evidence type="ECO:0000313" key="2">
    <source>
        <dbReference type="Proteomes" id="UP000616151"/>
    </source>
</evidence>
<organism evidence="1 2">
    <name type="scientific">Taklimakanibacter albus</name>
    <dbReference type="NCBI Taxonomy" id="2800327"/>
    <lineage>
        <taxon>Bacteria</taxon>
        <taxon>Pseudomonadati</taxon>
        <taxon>Pseudomonadota</taxon>
        <taxon>Alphaproteobacteria</taxon>
        <taxon>Hyphomicrobiales</taxon>
        <taxon>Aestuariivirgaceae</taxon>
        <taxon>Taklimakanibacter</taxon>
    </lineage>
</organism>